<dbReference type="Gene3D" id="1.20.141.10">
    <property type="entry name" value="Chitosanase, subunit A, domain 1"/>
    <property type="match status" value="1"/>
</dbReference>
<keyword evidence="4" id="KW-0378">Hydrolase</keyword>
<keyword evidence="1" id="KW-0812">Transmembrane</keyword>
<evidence type="ECO:0000259" key="2">
    <source>
        <dbReference type="Pfam" id="PF05838"/>
    </source>
</evidence>
<dbReference type="InterPro" id="IPR023346">
    <property type="entry name" value="Lysozyme-like_dom_sf"/>
</dbReference>
<evidence type="ECO:0000256" key="1">
    <source>
        <dbReference type="SAM" id="Phobius"/>
    </source>
</evidence>
<feature type="domain" description="TtsA-like Glycoside hydrolase family 108" evidence="2">
    <location>
        <begin position="10"/>
        <end position="94"/>
    </location>
</feature>
<gene>
    <name evidence="4" type="ORF">PQJ73_20045</name>
</gene>
<protein>
    <submittedName>
        <fullName evidence="4">Glycoside hydrolase family 108 protein</fullName>
    </submittedName>
</protein>
<keyword evidence="1" id="KW-0472">Membrane</keyword>
<feature type="transmembrane region" description="Helical" evidence="1">
    <location>
        <begin position="241"/>
        <end position="263"/>
    </location>
</feature>
<dbReference type="SUPFAM" id="SSF53955">
    <property type="entry name" value="Lysozyme-like"/>
    <property type="match status" value="1"/>
</dbReference>
<keyword evidence="5" id="KW-1185">Reference proteome</keyword>
<dbReference type="InterPro" id="IPR008565">
    <property type="entry name" value="TtsA-like_GH18_dom"/>
</dbReference>
<comment type="caution">
    <text evidence="4">The sequence shown here is derived from an EMBL/GenBank/DDBJ whole genome shotgun (WGS) entry which is preliminary data.</text>
</comment>
<evidence type="ECO:0000259" key="3">
    <source>
        <dbReference type="Pfam" id="PF09374"/>
    </source>
</evidence>
<dbReference type="Pfam" id="PF09374">
    <property type="entry name" value="PG_binding_3"/>
    <property type="match status" value="1"/>
</dbReference>
<dbReference type="CDD" id="cd13926">
    <property type="entry name" value="N-acetylmuramidase_GH108"/>
    <property type="match status" value="1"/>
</dbReference>
<keyword evidence="1" id="KW-1133">Transmembrane helix</keyword>
<evidence type="ECO:0000313" key="5">
    <source>
        <dbReference type="Proteomes" id="UP001165652"/>
    </source>
</evidence>
<feature type="domain" description="Peptidoglycan binding" evidence="3">
    <location>
        <begin position="98"/>
        <end position="146"/>
    </location>
</feature>
<dbReference type="EMBL" id="JAQQLI010000035">
    <property type="protein sequence ID" value="MDC7787987.1"/>
    <property type="molecule type" value="Genomic_DNA"/>
</dbReference>
<evidence type="ECO:0000313" key="4">
    <source>
        <dbReference type="EMBL" id="MDC7787987.1"/>
    </source>
</evidence>
<dbReference type="RefSeq" id="WP_272778823.1">
    <property type="nucleotide sequence ID" value="NZ_JAQQLI010000035.1"/>
</dbReference>
<accession>A0ABT5JEM6</accession>
<reference evidence="4" key="2">
    <citation type="submission" date="2023-02" db="EMBL/GenBank/DDBJ databases">
        <authorList>
            <person name="Rayyan A."/>
            <person name="Meyer T."/>
            <person name="Kyndt J.A."/>
        </authorList>
    </citation>
    <scope>NUCLEOTIDE SEQUENCE</scope>
    <source>
        <strain evidence="4">DSM 9987</strain>
    </source>
</reference>
<dbReference type="InterPro" id="IPR018537">
    <property type="entry name" value="Peptidoglycan-bd_3"/>
</dbReference>
<dbReference type="Proteomes" id="UP001165652">
    <property type="component" value="Unassembled WGS sequence"/>
</dbReference>
<sequence>MKQNFAKSLQRVLVYEGGYSNHPSDPGGPTNKGIIQRVYDGYRKAEGLEPRSVRELTKAELTDIYRRQYWDKVQADRLPAGVDFVMFDSAVNSGPSQATKWLQRALGSVQVDGELGEATIAAAQAHPDHDALIAGVLSRRLGMLQNLRTWSVFGVGWGRRVASVRAIGQAWAAGSVGPPPQVSVHEEGGAAKALPSDVALPKVSAEAGTTTAIGGGGVAATIDQAKDALAPVVGTSKTIDLIFTVLTVVSVAVVIGGAGWALWAAMKRRRAERAWSGEATADLDSGVPA</sequence>
<proteinExistence type="predicted"/>
<dbReference type="Pfam" id="PF05838">
    <property type="entry name" value="Glyco_hydro_108"/>
    <property type="match status" value="1"/>
</dbReference>
<name>A0ABT5JEM6_RHOTP</name>
<dbReference type="GO" id="GO:0016787">
    <property type="term" value="F:hydrolase activity"/>
    <property type="evidence" value="ECO:0007669"/>
    <property type="project" value="UniProtKB-KW"/>
</dbReference>
<organism evidence="4 5">
    <name type="scientific">Rhodoplanes tepidamans</name>
    <name type="common">Rhodoplanes cryptolactis</name>
    <dbReference type="NCBI Taxonomy" id="200616"/>
    <lineage>
        <taxon>Bacteria</taxon>
        <taxon>Pseudomonadati</taxon>
        <taxon>Pseudomonadota</taxon>
        <taxon>Alphaproteobacteria</taxon>
        <taxon>Hyphomicrobiales</taxon>
        <taxon>Nitrobacteraceae</taxon>
        <taxon>Rhodoplanes</taxon>
    </lineage>
</organism>
<reference evidence="4" key="1">
    <citation type="journal article" date="2023" name="Microbiol Resour">
        <title>Genome Sequences of Rhodoplanes serenus and Two Thermotolerant Strains, Rhodoplanes tepidamans and 'Rhodoplanes cryptolactis,' Further Refine the Genus.</title>
        <authorList>
            <person name="Rayyan A.A."/>
            <person name="Kyndt J.A."/>
        </authorList>
    </citation>
    <scope>NUCLEOTIDE SEQUENCE</scope>
    <source>
        <strain evidence="4">DSM 9987</strain>
    </source>
</reference>